<proteinExistence type="predicted"/>
<protein>
    <submittedName>
        <fullName evidence="1">Monogalactosyldiacylglycerol synthase</fullName>
        <ecNumber evidence="1">2.4.1.46</ecNumber>
    </submittedName>
</protein>
<evidence type="ECO:0000313" key="1">
    <source>
        <dbReference type="EMBL" id="EZG67295.1"/>
    </source>
</evidence>
<name>A0A023B7G1_GRENI</name>
<organism evidence="1 2">
    <name type="scientific">Gregarina niphandrodes</name>
    <name type="common">Septate eugregarine</name>
    <dbReference type="NCBI Taxonomy" id="110365"/>
    <lineage>
        <taxon>Eukaryota</taxon>
        <taxon>Sar</taxon>
        <taxon>Alveolata</taxon>
        <taxon>Apicomplexa</taxon>
        <taxon>Conoidasida</taxon>
        <taxon>Gregarinasina</taxon>
        <taxon>Eugregarinorida</taxon>
        <taxon>Gregarinidae</taxon>
        <taxon>Gregarina</taxon>
    </lineage>
</organism>
<dbReference type="EMBL" id="AFNH02000524">
    <property type="protein sequence ID" value="EZG67295.1"/>
    <property type="molecule type" value="Genomic_DNA"/>
</dbReference>
<dbReference type="AlphaFoldDB" id="A0A023B7G1"/>
<dbReference type="SUPFAM" id="SSF53756">
    <property type="entry name" value="UDP-Glycosyltransferase/glycogen phosphorylase"/>
    <property type="match status" value="1"/>
</dbReference>
<evidence type="ECO:0000313" key="2">
    <source>
        <dbReference type="Proteomes" id="UP000019763"/>
    </source>
</evidence>
<reference evidence="1" key="1">
    <citation type="submission" date="2013-12" db="EMBL/GenBank/DDBJ databases">
        <authorList>
            <person name="Omoto C.K."/>
            <person name="Sibley D."/>
            <person name="Venepally P."/>
            <person name="Hadjithomas M."/>
            <person name="Karamycheva S."/>
            <person name="Brunk B."/>
            <person name="Roos D."/>
            <person name="Caler E."/>
            <person name="Lorenzi H."/>
        </authorList>
    </citation>
    <scope>NUCLEOTIDE SEQUENCE</scope>
</reference>
<keyword evidence="2" id="KW-1185">Reference proteome</keyword>
<dbReference type="InterPro" id="IPR050519">
    <property type="entry name" value="Glycosyltransf_28_UgtP"/>
</dbReference>
<dbReference type="OMA" id="SAKCANP"/>
<dbReference type="PANTHER" id="PTHR43025:SF3">
    <property type="entry name" value="MONOGALACTOSYLDIACYLGLYCEROL SYNTHASE 1, CHLOROPLASTIC"/>
    <property type="match status" value="1"/>
</dbReference>
<accession>A0A023B7G1</accession>
<dbReference type="Gene3D" id="3.40.50.2000">
    <property type="entry name" value="Glycogen Phosphorylase B"/>
    <property type="match status" value="1"/>
</dbReference>
<dbReference type="Proteomes" id="UP000019763">
    <property type="component" value="Unassembled WGS sequence"/>
</dbReference>
<sequence length="111" mass="12144">MGASDLIVTKAGPGTIAEATTRGLPVLLSSYMPGQEEGNVSYVLKSRFGTYCDDAEKLGLIVREWLLNPRFEVKLDNMRYRSAKCANPTASIDIARDIGRLIGLREVPSAR</sequence>
<dbReference type="VEuPathDB" id="CryptoDB:GNI_069790"/>
<dbReference type="GeneID" id="22912559"/>
<gene>
    <name evidence="1" type="ORF">GNI_069790</name>
</gene>
<keyword evidence="1" id="KW-0328">Glycosyltransferase</keyword>
<keyword evidence="1" id="KW-0808">Transferase</keyword>
<dbReference type="OrthoDB" id="200404at2759"/>
<dbReference type="RefSeq" id="XP_011130274.1">
    <property type="nucleotide sequence ID" value="XM_011131972.1"/>
</dbReference>
<dbReference type="GO" id="GO:0046509">
    <property type="term" value="F:1,2-diacylglycerol 3-beta-galactosyltransferase activity"/>
    <property type="evidence" value="ECO:0007669"/>
    <property type="project" value="UniProtKB-EC"/>
</dbReference>
<comment type="caution">
    <text evidence="1">The sequence shown here is derived from an EMBL/GenBank/DDBJ whole genome shotgun (WGS) entry which is preliminary data.</text>
</comment>
<dbReference type="EC" id="2.4.1.46" evidence="1"/>
<dbReference type="PANTHER" id="PTHR43025">
    <property type="entry name" value="MONOGALACTOSYLDIACYLGLYCEROL SYNTHASE"/>
    <property type="match status" value="1"/>
</dbReference>